<dbReference type="EMBL" id="CP121106">
    <property type="protein sequence ID" value="WFL76248.1"/>
    <property type="molecule type" value="Genomic_DNA"/>
</dbReference>
<gene>
    <name evidence="2" type="ORF">P7228_09575</name>
</gene>
<dbReference type="Proteomes" id="UP001215827">
    <property type="component" value="Chromosome"/>
</dbReference>
<reference evidence="2 3" key="1">
    <citation type="submission" date="2023-03" db="EMBL/GenBank/DDBJ databases">
        <title>Altererythrobacter sp. CAU 1644 isolated from sand.</title>
        <authorList>
            <person name="Kim W."/>
        </authorList>
    </citation>
    <scope>NUCLEOTIDE SEQUENCE [LARGE SCALE GENOMIC DNA]</scope>
    <source>
        <strain evidence="2 3">CAU 1644</strain>
    </source>
</reference>
<keyword evidence="3" id="KW-1185">Reference proteome</keyword>
<evidence type="ECO:0000256" key="1">
    <source>
        <dbReference type="SAM" id="SignalP"/>
    </source>
</evidence>
<accession>A0ABY8FQR8</accession>
<keyword evidence="1" id="KW-0732">Signal</keyword>
<sequence>MKRTPMILGAMALAIGAGTAVGMSTPTDPLSRYGDTFDNIPRHATQFATVDEQRRMIAARDQYPLVTPEGTIEVAELVFHGRLRDRVRRVQSLEESLDLAGSQEGYYSARNVSFEQAQALDAQQPIPQPSDDRLETARLQQASYVPLEQGIFEQRVAVREIPARNMSANRLAQREAANDSRARTIDVEAELAARN</sequence>
<evidence type="ECO:0000313" key="2">
    <source>
        <dbReference type="EMBL" id="WFL76248.1"/>
    </source>
</evidence>
<evidence type="ECO:0000313" key="3">
    <source>
        <dbReference type="Proteomes" id="UP001215827"/>
    </source>
</evidence>
<protein>
    <submittedName>
        <fullName evidence="2">Uncharacterized protein</fullName>
    </submittedName>
</protein>
<feature type="signal peptide" evidence="1">
    <location>
        <begin position="1"/>
        <end position="22"/>
    </location>
</feature>
<dbReference type="RefSeq" id="WP_278015014.1">
    <property type="nucleotide sequence ID" value="NZ_CP121106.1"/>
</dbReference>
<proteinExistence type="predicted"/>
<feature type="chain" id="PRO_5045307976" evidence="1">
    <location>
        <begin position="23"/>
        <end position="195"/>
    </location>
</feature>
<name>A0ABY8FQR8_9SPHN</name>
<organism evidence="2 3">
    <name type="scientific">Altererythrobacter arenosus</name>
    <dbReference type="NCBI Taxonomy" id="3032592"/>
    <lineage>
        <taxon>Bacteria</taxon>
        <taxon>Pseudomonadati</taxon>
        <taxon>Pseudomonadota</taxon>
        <taxon>Alphaproteobacteria</taxon>
        <taxon>Sphingomonadales</taxon>
        <taxon>Erythrobacteraceae</taxon>
        <taxon>Altererythrobacter</taxon>
    </lineage>
</organism>